<organism evidence="1 2">
    <name type="scientific">Smallanthus sonchifolius</name>
    <dbReference type="NCBI Taxonomy" id="185202"/>
    <lineage>
        <taxon>Eukaryota</taxon>
        <taxon>Viridiplantae</taxon>
        <taxon>Streptophyta</taxon>
        <taxon>Embryophyta</taxon>
        <taxon>Tracheophyta</taxon>
        <taxon>Spermatophyta</taxon>
        <taxon>Magnoliopsida</taxon>
        <taxon>eudicotyledons</taxon>
        <taxon>Gunneridae</taxon>
        <taxon>Pentapetalae</taxon>
        <taxon>asterids</taxon>
        <taxon>campanulids</taxon>
        <taxon>Asterales</taxon>
        <taxon>Asteraceae</taxon>
        <taxon>Asteroideae</taxon>
        <taxon>Heliantheae alliance</taxon>
        <taxon>Millerieae</taxon>
        <taxon>Smallanthus</taxon>
    </lineage>
</organism>
<dbReference type="EMBL" id="CM042021">
    <property type="protein sequence ID" value="KAI3819783.1"/>
    <property type="molecule type" value="Genomic_DNA"/>
</dbReference>
<protein>
    <submittedName>
        <fullName evidence="1">Uncharacterized protein</fullName>
    </submittedName>
</protein>
<keyword evidence="2" id="KW-1185">Reference proteome</keyword>
<accession>A0ACB9JJE4</accession>
<evidence type="ECO:0000313" key="2">
    <source>
        <dbReference type="Proteomes" id="UP001056120"/>
    </source>
</evidence>
<proteinExistence type="predicted"/>
<reference evidence="1 2" key="2">
    <citation type="journal article" date="2022" name="Mol. Ecol. Resour.">
        <title>The genomes of chicory, endive, great burdock and yacon provide insights into Asteraceae paleo-polyploidization history and plant inulin production.</title>
        <authorList>
            <person name="Fan W."/>
            <person name="Wang S."/>
            <person name="Wang H."/>
            <person name="Wang A."/>
            <person name="Jiang F."/>
            <person name="Liu H."/>
            <person name="Zhao H."/>
            <person name="Xu D."/>
            <person name="Zhang Y."/>
        </authorList>
    </citation>
    <scope>NUCLEOTIDE SEQUENCE [LARGE SCALE GENOMIC DNA]</scope>
    <source>
        <strain evidence="2">cv. Yunnan</strain>
        <tissue evidence="1">Leaves</tissue>
    </source>
</reference>
<comment type="caution">
    <text evidence="1">The sequence shown here is derived from an EMBL/GenBank/DDBJ whole genome shotgun (WGS) entry which is preliminary data.</text>
</comment>
<evidence type="ECO:0000313" key="1">
    <source>
        <dbReference type="EMBL" id="KAI3819783.1"/>
    </source>
</evidence>
<reference evidence="2" key="1">
    <citation type="journal article" date="2022" name="Mol. Ecol. Resour.">
        <title>The genomes of chicory, endive, great burdock and yacon provide insights into Asteraceae palaeo-polyploidization history and plant inulin production.</title>
        <authorList>
            <person name="Fan W."/>
            <person name="Wang S."/>
            <person name="Wang H."/>
            <person name="Wang A."/>
            <person name="Jiang F."/>
            <person name="Liu H."/>
            <person name="Zhao H."/>
            <person name="Xu D."/>
            <person name="Zhang Y."/>
        </authorList>
    </citation>
    <scope>NUCLEOTIDE SEQUENCE [LARGE SCALE GENOMIC DNA]</scope>
    <source>
        <strain evidence="2">cv. Yunnan</strain>
    </source>
</reference>
<sequence>MAGRPPMCRNPDENHLRSMFNREKKRNRRNHRKNEQIGQKILVGKTSLAGTLIVAAEKPGFAGEEVDKVGFLPRVVDLDSERSKKEQSVALGLTGTRFSSI</sequence>
<name>A0ACB9JJE4_9ASTR</name>
<gene>
    <name evidence="1" type="ORF">L1987_13635</name>
</gene>
<dbReference type="Proteomes" id="UP001056120">
    <property type="component" value="Linkage Group LG04"/>
</dbReference>